<dbReference type="EMBL" id="CABPRJ010000065">
    <property type="protein sequence ID" value="VVC27158.1"/>
    <property type="molecule type" value="Genomic_DNA"/>
</dbReference>
<dbReference type="InterPro" id="IPR002999">
    <property type="entry name" value="Tudor"/>
</dbReference>
<dbReference type="OrthoDB" id="10034606at2759"/>
<feature type="region of interest" description="Disordered" evidence="1">
    <location>
        <begin position="1"/>
        <end position="44"/>
    </location>
</feature>
<dbReference type="Pfam" id="PF00567">
    <property type="entry name" value="TUDOR"/>
    <property type="match status" value="1"/>
</dbReference>
<accession>A0A5E4M6Y6</accession>
<gene>
    <name evidence="3" type="ORF">CINCED_3A021282</name>
</gene>
<evidence type="ECO:0000313" key="3">
    <source>
        <dbReference type="EMBL" id="VVC27158.1"/>
    </source>
</evidence>
<evidence type="ECO:0000256" key="1">
    <source>
        <dbReference type="SAM" id="MobiDB-lite"/>
    </source>
</evidence>
<dbReference type="InterPro" id="IPR050621">
    <property type="entry name" value="Tudor_domain_containing"/>
</dbReference>
<dbReference type="Gene3D" id="2.40.50.90">
    <property type="match status" value="1"/>
</dbReference>
<feature type="compositionally biased region" description="Polar residues" evidence="1">
    <location>
        <begin position="12"/>
        <end position="43"/>
    </location>
</feature>
<dbReference type="Proteomes" id="UP000325440">
    <property type="component" value="Unassembled WGS sequence"/>
</dbReference>
<name>A0A5E4M6Y6_9HEMI</name>
<dbReference type="SUPFAM" id="SSF63748">
    <property type="entry name" value="Tudor/PWWP/MBT"/>
    <property type="match status" value="1"/>
</dbReference>
<dbReference type="GO" id="GO:0005737">
    <property type="term" value="C:cytoplasm"/>
    <property type="evidence" value="ECO:0007669"/>
    <property type="project" value="UniProtKB-ARBA"/>
</dbReference>
<dbReference type="InterPro" id="IPR035437">
    <property type="entry name" value="SNase_OB-fold_sf"/>
</dbReference>
<feature type="compositionally biased region" description="Basic and acidic residues" evidence="1">
    <location>
        <begin position="1"/>
        <end position="11"/>
    </location>
</feature>
<evidence type="ECO:0000313" key="4">
    <source>
        <dbReference type="Proteomes" id="UP000325440"/>
    </source>
</evidence>
<sequence length="371" mass="43786">MNTLNRDEEYQRPSTSANGSFNPNNSAINRSNSTNQPITNDSNKLIKKKVTRKPDNAETNPAVNLLVQHAIIPEVILYRILLVLRSYNGWMNSVWFSLVYIKINHSVFKPGHYGYKSLAEVFNNTQYFYIYNNMLHKQLDLPNYKRWLDCESNWTKTKLLNLQKRIEQELTLNVSINILQKRIHNRSNNKHQVIVSEAYHPCFFFVQLLKNIESLNSLSHDMQVFYFIPRQKYIVKPEHILVGSYFAAYFINVNKWRRVKIIREVQSMVVQVIHVDCGTMDFILKKDLRYLDKKFCTLKAQAIHCCLFNFNTVNEVKAKTVNMFFNMVNNRRVLLAHFDMVNELNGEISNRRCSKMQTDLITQDKMQTLRK</sequence>
<proteinExistence type="predicted"/>
<dbReference type="AlphaFoldDB" id="A0A5E4M6Y6"/>
<feature type="domain" description="Tudor" evidence="2">
    <location>
        <begin position="188"/>
        <end position="308"/>
    </location>
</feature>
<organism evidence="3 4">
    <name type="scientific">Cinara cedri</name>
    <dbReference type="NCBI Taxonomy" id="506608"/>
    <lineage>
        <taxon>Eukaryota</taxon>
        <taxon>Metazoa</taxon>
        <taxon>Ecdysozoa</taxon>
        <taxon>Arthropoda</taxon>
        <taxon>Hexapoda</taxon>
        <taxon>Insecta</taxon>
        <taxon>Pterygota</taxon>
        <taxon>Neoptera</taxon>
        <taxon>Paraneoptera</taxon>
        <taxon>Hemiptera</taxon>
        <taxon>Sternorrhyncha</taxon>
        <taxon>Aphidomorpha</taxon>
        <taxon>Aphidoidea</taxon>
        <taxon>Aphididae</taxon>
        <taxon>Lachninae</taxon>
        <taxon>Cinara</taxon>
    </lineage>
</organism>
<keyword evidence="4" id="KW-1185">Reference proteome</keyword>
<dbReference type="PANTHER" id="PTHR22948">
    <property type="entry name" value="TUDOR DOMAIN CONTAINING PROTEIN"/>
    <property type="match status" value="1"/>
</dbReference>
<dbReference type="Gene3D" id="2.30.30.140">
    <property type="match status" value="1"/>
</dbReference>
<dbReference type="PANTHER" id="PTHR22948:SF76">
    <property type="entry name" value="FI20010P1-RELATED"/>
    <property type="match status" value="1"/>
</dbReference>
<evidence type="ECO:0000259" key="2">
    <source>
        <dbReference type="Pfam" id="PF00567"/>
    </source>
</evidence>
<reference evidence="3 4" key="1">
    <citation type="submission" date="2019-08" db="EMBL/GenBank/DDBJ databases">
        <authorList>
            <person name="Alioto T."/>
            <person name="Alioto T."/>
            <person name="Gomez Garrido J."/>
        </authorList>
    </citation>
    <scope>NUCLEOTIDE SEQUENCE [LARGE SCALE GENOMIC DNA]</scope>
</reference>
<protein>
    <submittedName>
        <fullName evidence="3">Tudor domain</fullName>
    </submittedName>
</protein>